<dbReference type="Proteomes" id="UP000027456">
    <property type="component" value="Unassembled WGS sequence"/>
</dbReference>
<accession>A0A074SB15</accession>
<organism evidence="3 4">
    <name type="scientific">Rhizoctonia solani 123E</name>
    <dbReference type="NCBI Taxonomy" id="1423351"/>
    <lineage>
        <taxon>Eukaryota</taxon>
        <taxon>Fungi</taxon>
        <taxon>Dikarya</taxon>
        <taxon>Basidiomycota</taxon>
        <taxon>Agaricomycotina</taxon>
        <taxon>Agaricomycetes</taxon>
        <taxon>Cantharellales</taxon>
        <taxon>Ceratobasidiaceae</taxon>
        <taxon>Rhizoctonia</taxon>
    </lineage>
</organism>
<feature type="region of interest" description="Disordered" evidence="1">
    <location>
        <begin position="101"/>
        <end position="145"/>
    </location>
</feature>
<dbReference type="OrthoDB" id="3135849at2759"/>
<feature type="chain" id="PRO_5001700090" description="Transmembrane protein" evidence="2">
    <location>
        <begin position="19"/>
        <end position="571"/>
    </location>
</feature>
<feature type="compositionally biased region" description="Polar residues" evidence="1">
    <location>
        <begin position="101"/>
        <end position="117"/>
    </location>
</feature>
<reference evidence="3 4" key="1">
    <citation type="submission" date="2013-12" db="EMBL/GenBank/DDBJ databases">
        <authorList>
            <person name="Cubeta M."/>
            <person name="Pakala S."/>
            <person name="Fedorova N."/>
            <person name="Thomas E."/>
            <person name="Dean R."/>
            <person name="Jabaji S."/>
            <person name="Neate S."/>
            <person name="Toda T."/>
            <person name="Tavantzis S."/>
            <person name="Vilgalys R."/>
            <person name="Bharathan N."/>
            <person name="Pakala S."/>
            <person name="Losada L.S."/>
            <person name="Zafar N."/>
            <person name="Nierman W."/>
        </authorList>
    </citation>
    <scope>NUCLEOTIDE SEQUENCE [LARGE SCALE GENOMIC DNA]</scope>
    <source>
        <strain evidence="3 4">123E</strain>
    </source>
</reference>
<evidence type="ECO:0000313" key="4">
    <source>
        <dbReference type="Proteomes" id="UP000027456"/>
    </source>
</evidence>
<dbReference type="PROSITE" id="PS51257">
    <property type="entry name" value="PROKAR_LIPOPROTEIN"/>
    <property type="match status" value="1"/>
</dbReference>
<feature type="region of interest" description="Disordered" evidence="1">
    <location>
        <begin position="535"/>
        <end position="571"/>
    </location>
</feature>
<evidence type="ECO:0000256" key="1">
    <source>
        <dbReference type="SAM" id="MobiDB-lite"/>
    </source>
</evidence>
<evidence type="ECO:0000256" key="2">
    <source>
        <dbReference type="SAM" id="SignalP"/>
    </source>
</evidence>
<protein>
    <recommendedName>
        <fullName evidence="5">Transmembrane protein</fullName>
    </recommendedName>
</protein>
<dbReference type="EMBL" id="AZST01000807">
    <property type="protein sequence ID" value="KEP47212.1"/>
    <property type="molecule type" value="Genomic_DNA"/>
</dbReference>
<keyword evidence="4" id="KW-1185">Reference proteome</keyword>
<evidence type="ECO:0008006" key="5">
    <source>
        <dbReference type="Google" id="ProtNLM"/>
    </source>
</evidence>
<sequence length="571" mass="63110">MRLLTVYLSTVLFSLVSASACSPDAKESTITTTFSNKLEVHFHGTVETLNIVYPPSEEHISHSRPSNAQLTLPQLGPHILGIVVTAMLVVSAAYLSWKHSSSTHTGNRSHSAHQTGRNEAVSGPAPGGDGPLHDSGQAKAPPRRRLSAAVVFADNAPHSSPPLRRFTDLPTPLIEEPEGLDDFTIDQEATSGGNRFQRLVATGRHVLRSWSWHPINQPEPAVIHLSARPPDPRSLHRSLYKGSKDLDGHLALDQCVFFVVGVDTPGHEDAENDTKYLQQMFESPAHGPPPRYKCIYGSDATRVKIRETIHKLLGEAQAVLAPPRMFMLFTGTGDENNMMCLSKGKPLSESDLTDWLSPFTNQTNEPAVSMLFDICREANSRLAVISQSAEMAWSCSVGEFAFAIRFSKREDKLFPRSIFLIAIFLAAHHTDAHNQDDHFFQEAFASHIKQLSAFIRLAYDKQHQDRCPQCPEGRPCDPPKAQTPDLRYAGRAVTRLGMLIATHFPQHAREVFVEVERRMLAGGFPRRLCPLFDPSAAQSNGRDGKRLKPHATPRVKGRLASVESADLLQAH</sequence>
<evidence type="ECO:0000313" key="3">
    <source>
        <dbReference type="EMBL" id="KEP47212.1"/>
    </source>
</evidence>
<dbReference type="HOGENOM" id="CLU_528012_0_0_1"/>
<gene>
    <name evidence="3" type="ORF">V565_164000</name>
</gene>
<name>A0A074SB15_9AGAM</name>
<keyword evidence="2" id="KW-0732">Signal</keyword>
<proteinExistence type="predicted"/>
<comment type="caution">
    <text evidence="3">The sequence shown here is derived from an EMBL/GenBank/DDBJ whole genome shotgun (WGS) entry which is preliminary data.</text>
</comment>
<feature type="signal peptide" evidence="2">
    <location>
        <begin position="1"/>
        <end position="18"/>
    </location>
</feature>
<dbReference type="AlphaFoldDB" id="A0A074SB15"/>
<feature type="compositionally biased region" description="Basic residues" evidence="1">
    <location>
        <begin position="545"/>
        <end position="557"/>
    </location>
</feature>